<dbReference type="Gene3D" id="3.10.290.10">
    <property type="entry name" value="RNA-binding S4 domain"/>
    <property type="match status" value="1"/>
</dbReference>
<dbReference type="CDD" id="cd00165">
    <property type="entry name" value="S4"/>
    <property type="match status" value="1"/>
</dbReference>
<evidence type="ECO:0000259" key="2">
    <source>
        <dbReference type="SMART" id="SM00363"/>
    </source>
</evidence>
<dbReference type="SMART" id="SM00363">
    <property type="entry name" value="S4"/>
    <property type="match status" value="1"/>
</dbReference>
<reference evidence="3" key="2">
    <citation type="journal article" date="2021" name="PeerJ">
        <title>Extensive microbial diversity within the chicken gut microbiome revealed by metagenomics and culture.</title>
        <authorList>
            <person name="Gilroy R."/>
            <person name="Ravi A."/>
            <person name="Getino M."/>
            <person name="Pursley I."/>
            <person name="Horton D.L."/>
            <person name="Alikhan N.F."/>
            <person name="Baker D."/>
            <person name="Gharbi K."/>
            <person name="Hall N."/>
            <person name="Watson M."/>
            <person name="Adriaenssens E.M."/>
            <person name="Foster-Nyarko E."/>
            <person name="Jarju S."/>
            <person name="Secka A."/>
            <person name="Antonio M."/>
            <person name="Oren A."/>
            <person name="Chaudhuri R.R."/>
            <person name="La Ragione R."/>
            <person name="Hildebrand F."/>
            <person name="Pallen M.J."/>
        </authorList>
    </citation>
    <scope>NUCLEOTIDE SEQUENCE</scope>
    <source>
        <strain evidence="3">CHK188-20938</strain>
    </source>
</reference>
<accession>A0A9D1P1V8</accession>
<gene>
    <name evidence="3" type="ORF">IAB71_00240</name>
</gene>
<dbReference type="InterPro" id="IPR002942">
    <property type="entry name" value="S4_RNA-bd"/>
</dbReference>
<dbReference type="Proteomes" id="UP000824169">
    <property type="component" value="Unassembled WGS sequence"/>
</dbReference>
<dbReference type="AlphaFoldDB" id="A0A9D1P1V8"/>
<dbReference type="GO" id="GO:0003723">
    <property type="term" value="F:RNA binding"/>
    <property type="evidence" value="ECO:0007669"/>
    <property type="project" value="UniProtKB-KW"/>
</dbReference>
<organism evidence="3 4">
    <name type="scientific">Candidatus Scatomonas pullistercoris</name>
    <dbReference type="NCBI Taxonomy" id="2840920"/>
    <lineage>
        <taxon>Bacteria</taxon>
        <taxon>Bacillati</taxon>
        <taxon>Bacillota</taxon>
        <taxon>Clostridia</taxon>
        <taxon>Lachnospirales</taxon>
        <taxon>Lachnospiraceae</taxon>
        <taxon>Lachnospiraceae incertae sedis</taxon>
        <taxon>Candidatus Scatomonas</taxon>
    </lineage>
</organism>
<proteinExistence type="predicted"/>
<dbReference type="InterPro" id="IPR040591">
    <property type="entry name" value="RqcP2_RBD"/>
</dbReference>
<evidence type="ECO:0000313" key="4">
    <source>
        <dbReference type="Proteomes" id="UP000824169"/>
    </source>
</evidence>
<keyword evidence="1" id="KW-0694">RNA-binding</keyword>
<dbReference type="Pfam" id="PF17774">
    <property type="entry name" value="YlmH_RBD"/>
    <property type="match status" value="1"/>
</dbReference>
<reference evidence="3" key="1">
    <citation type="submission" date="2020-10" db="EMBL/GenBank/DDBJ databases">
        <authorList>
            <person name="Gilroy R."/>
        </authorList>
    </citation>
    <scope>NUCLEOTIDE SEQUENCE</scope>
    <source>
        <strain evidence="3">CHK188-20938</strain>
    </source>
</reference>
<dbReference type="PROSITE" id="PS50889">
    <property type="entry name" value="S4"/>
    <property type="match status" value="1"/>
</dbReference>
<dbReference type="InterPro" id="IPR012677">
    <property type="entry name" value="Nucleotide-bd_a/b_plait_sf"/>
</dbReference>
<feature type="domain" description="RNA-binding S4" evidence="2">
    <location>
        <begin position="174"/>
        <end position="244"/>
    </location>
</feature>
<evidence type="ECO:0000256" key="1">
    <source>
        <dbReference type="PROSITE-ProRule" id="PRU00182"/>
    </source>
</evidence>
<dbReference type="Gene3D" id="3.30.70.330">
    <property type="match status" value="1"/>
</dbReference>
<dbReference type="EMBL" id="DVOO01000002">
    <property type="protein sequence ID" value="HIV24214.1"/>
    <property type="molecule type" value="Genomic_DNA"/>
</dbReference>
<comment type="caution">
    <text evidence="3">The sequence shown here is derived from an EMBL/GenBank/DDBJ whole genome shotgun (WGS) entry which is preliminary data.</text>
</comment>
<dbReference type="Gene3D" id="3.30.1370.160">
    <property type="match status" value="1"/>
</dbReference>
<sequence length="250" mass="27762">MEREVLFIKKMKETADLAYRRGIVSFSDFLDLYEIHMIHSVNWKEHGVSLCLSGGYDTAERQMAAFLPDALSYEWEYPFTCVKISASAPKFSLPMSHRDYLGAVLGLGIERRVIGDILAGEREAFLFCEDSMVSFLQSELHTVGRNAVTVSLCTDPGEIPLPREEEITGTVASPRLDAVIALAFHGSRSSLLPLIGEGKVFVNGRQIPTGGFTLNPGDLVSVRGCGKFRFDGCTAKTRKGRSLIRLYRYI</sequence>
<dbReference type="InterPro" id="IPR036986">
    <property type="entry name" value="S4_RNA-bd_sf"/>
</dbReference>
<protein>
    <submittedName>
        <fullName evidence="3">RNA-binding protein</fullName>
    </submittedName>
</protein>
<evidence type="ECO:0000313" key="3">
    <source>
        <dbReference type="EMBL" id="HIV24214.1"/>
    </source>
</evidence>
<name>A0A9D1P1V8_9FIRM</name>
<dbReference type="SUPFAM" id="SSF55174">
    <property type="entry name" value="Alpha-L RNA-binding motif"/>
    <property type="match status" value="1"/>
</dbReference>